<organism evidence="8 9">
    <name type="scientific">Candidatus Palibaumannia cicadellinicola</name>
    <dbReference type="NCBI Taxonomy" id="186490"/>
    <lineage>
        <taxon>Bacteria</taxon>
        <taxon>Pseudomonadati</taxon>
        <taxon>Pseudomonadota</taxon>
        <taxon>Gammaproteobacteria</taxon>
        <taxon>Candidatus Palibaumannia</taxon>
    </lineage>
</organism>
<dbReference type="FunFam" id="3.40.50.300:FF:000106">
    <property type="entry name" value="Adenylate kinase mitochondrial"/>
    <property type="match status" value="1"/>
</dbReference>
<evidence type="ECO:0000259" key="7">
    <source>
        <dbReference type="Pfam" id="PF05191"/>
    </source>
</evidence>
<dbReference type="NCBIfam" id="TIGR01351">
    <property type="entry name" value="adk"/>
    <property type="match status" value="1"/>
</dbReference>
<dbReference type="InterPro" id="IPR007862">
    <property type="entry name" value="Adenylate_kinase_lid-dom"/>
</dbReference>
<comment type="subcellular location">
    <subcellularLocation>
        <location evidence="6">Cytoplasm</location>
    </subcellularLocation>
</comment>
<dbReference type="CDD" id="cd01428">
    <property type="entry name" value="ADK"/>
    <property type="match status" value="1"/>
</dbReference>
<sequence>MRIIILGAPGVGKGTQAQFLITEYGIPHISTGAMLRAAVKKQSTLGKTVKTIIDAGKLVTDQLVIKLVTERIRHNDCSKGFLLDGFPRTIAQAEAIKTAGIKIDVVLLLTVPDTLLINRIMGRMVHGPSGRIYHVKFNPPKQEGKDDVTGEALIIRKDDQEETVYKRLGDDHQQTKPLINYYRK</sequence>
<dbReference type="RefSeq" id="WP_101626896.1">
    <property type="nucleotide sequence ID" value="NZ_NJPO01000090.1"/>
</dbReference>
<comment type="catalytic activity">
    <reaction evidence="6">
        <text>AMP + ATP = 2 ADP</text>
        <dbReference type="Rhea" id="RHEA:12973"/>
        <dbReference type="ChEBI" id="CHEBI:30616"/>
        <dbReference type="ChEBI" id="CHEBI:456215"/>
        <dbReference type="ChEBI" id="CHEBI:456216"/>
        <dbReference type="EC" id="2.7.4.3"/>
    </reaction>
</comment>
<reference evidence="8 9" key="1">
    <citation type="submission" date="2017-06" db="EMBL/GenBank/DDBJ databases">
        <title>Metabolic interaction between xylem feeders and their symbionts.</title>
        <authorList>
            <person name="Chouaia B."/>
        </authorList>
    </citation>
    <scope>NUCLEOTIDE SEQUENCE [LARGE SCALE GENOMIC DNA]</scope>
    <source>
        <strain evidence="8 9">Gra</strain>
    </source>
</reference>
<keyword evidence="2" id="KW-0545">Nucleotide biosynthesis</keyword>
<dbReference type="NCBIfam" id="NF001379">
    <property type="entry name" value="PRK00279.1-1"/>
    <property type="match status" value="1"/>
</dbReference>
<evidence type="ECO:0000313" key="9">
    <source>
        <dbReference type="Proteomes" id="UP000234253"/>
    </source>
</evidence>
<dbReference type="InterPro" id="IPR000850">
    <property type="entry name" value="Adenylat/UMP-CMP_kin"/>
</dbReference>
<comment type="caution">
    <text evidence="8">The sequence shown here is derived from an EMBL/GenBank/DDBJ whole genome shotgun (WGS) entry which is preliminary data.</text>
</comment>
<evidence type="ECO:0000256" key="2">
    <source>
        <dbReference type="ARBA" id="ARBA00022727"/>
    </source>
</evidence>
<dbReference type="SUPFAM" id="SSF52540">
    <property type="entry name" value="P-loop containing nucleoside triphosphate hydrolases"/>
    <property type="match status" value="1"/>
</dbReference>
<comment type="similarity">
    <text evidence="5">Belongs to the adenylate kinase family.</text>
</comment>
<keyword evidence="3 6" id="KW-0547">Nucleotide-binding</keyword>
<evidence type="ECO:0000256" key="1">
    <source>
        <dbReference type="ARBA" id="ARBA00022679"/>
    </source>
</evidence>
<evidence type="ECO:0000256" key="6">
    <source>
        <dbReference type="RuleBase" id="RU003331"/>
    </source>
</evidence>
<keyword evidence="6" id="KW-0067">ATP-binding</keyword>
<dbReference type="NCBIfam" id="NF001381">
    <property type="entry name" value="PRK00279.1-3"/>
    <property type="match status" value="1"/>
</dbReference>
<keyword evidence="4 5" id="KW-0418">Kinase</keyword>
<dbReference type="EMBL" id="NJPO01000090">
    <property type="protein sequence ID" value="PLK58681.1"/>
    <property type="molecule type" value="Genomic_DNA"/>
</dbReference>
<evidence type="ECO:0000256" key="3">
    <source>
        <dbReference type="ARBA" id="ARBA00022741"/>
    </source>
</evidence>
<dbReference type="Pfam" id="PF00406">
    <property type="entry name" value="ADK"/>
    <property type="match status" value="1"/>
</dbReference>
<dbReference type="EC" id="2.7.4.3" evidence="6"/>
<dbReference type="PANTHER" id="PTHR23359">
    <property type="entry name" value="NUCLEOTIDE KINASE"/>
    <property type="match status" value="1"/>
</dbReference>
<dbReference type="InterPro" id="IPR027417">
    <property type="entry name" value="P-loop_NTPase"/>
</dbReference>
<dbReference type="InterPro" id="IPR033690">
    <property type="entry name" value="Adenylat_kinase_CS"/>
</dbReference>
<feature type="non-terminal residue" evidence="8">
    <location>
        <position position="184"/>
    </location>
</feature>
<dbReference type="PRINTS" id="PR00094">
    <property type="entry name" value="ADENYLTKNASE"/>
</dbReference>
<keyword evidence="1 5" id="KW-0808">Transferase</keyword>
<dbReference type="GO" id="GO:0005737">
    <property type="term" value="C:cytoplasm"/>
    <property type="evidence" value="ECO:0007669"/>
    <property type="project" value="UniProtKB-SubCell"/>
</dbReference>
<dbReference type="HAMAP" id="MF_00235">
    <property type="entry name" value="Adenylate_kinase_Adk"/>
    <property type="match status" value="1"/>
</dbReference>
<proteinExistence type="inferred from homology"/>
<feature type="domain" description="Adenylate kinase active site lid" evidence="7">
    <location>
        <begin position="123"/>
        <end position="158"/>
    </location>
</feature>
<dbReference type="InterPro" id="IPR006259">
    <property type="entry name" value="Adenyl_kin_sub"/>
</dbReference>
<dbReference type="GO" id="GO:0005524">
    <property type="term" value="F:ATP binding"/>
    <property type="evidence" value="ECO:0007669"/>
    <property type="project" value="UniProtKB-KW"/>
</dbReference>
<accession>A0A2N4XWV6</accession>
<gene>
    <name evidence="8" type="ORF">CEX73_01835</name>
</gene>
<protein>
    <recommendedName>
        <fullName evidence="6">Adenylate kinase</fullName>
        <ecNumber evidence="6">2.7.4.3</ecNumber>
    </recommendedName>
</protein>
<dbReference type="Gene3D" id="3.40.50.300">
    <property type="entry name" value="P-loop containing nucleotide triphosphate hydrolases"/>
    <property type="match status" value="1"/>
</dbReference>
<name>A0A2N4XWV6_9GAMM</name>
<dbReference type="Proteomes" id="UP000234253">
    <property type="component" value="Unassembled WGS sequence"/>
</dbReference>
<evidence type="ECO:0000256" key="5">
    <source>
        <dbReference type="RuleBase" id="RU003330"/>
    </source>
</evidence>
<dbReference type="AlphaFoldDB" id="A0A2N4XWV6"/>
<dbReference type="OrthoDB" id="9805030at2"/>
<dbReference type="GO" id="GO:0004017">
    <property type="term" value="F:AMP kinase activity"/>
    <property type="evidence" value="ECO:0007669"/>
    <property type="project" value="UniProtKB-EC"/>
</dbReference>
<dbReference type="Pfam" id="PF05191">
    <property type="entry name" value="ADK_lid"/>
    <property type="match status" value="1"/>
</dbReference>
<evidence type="ECO:0000256" key="4">
    <source>
        <dbReference type="ARBA" id="ARBA00022777"/>
    </source>
</evidence>
<comment type="subunit">
    <text evidence="6">Monomer.</text>
</comment>
<dbReference type="PROSITE" id="PS00113">
    <property type="entry name" value="ADENYLATE_KINASE"/>
    <property type="match status" value="1"/>
</dbReference>
<evidence type="ECO:0000313" key="8">
    <source>
        <dbReference type="EMBL" id="PLK58681.1"/>
    </source>
</evidence>